<evidence type="ECO:0000256" key="1">
    <source>
        <dbReference type="SAM" id="MobiDB-lite"/>
    </source>
</evidence>
<name>A0ABZ0EEH6_9BURK</name>
<gene>
    <name evidence="2" type="ORF">RW095_04225</name>
</gene>
<sequence>MKYYFSILVKENLILFAAAGVCPGKKSADEGHENREVCNQKSVCAVRESTDKADFHGGDEGLDLVRSDKPIEPIAPE</sequence>
<dbReference type="EMBL" id="CP136511">
    <property type="protein sequence ID" value="WOD14627.1"/>
    <property type="molecule type" value="Genomic_DNA"/>
</dbReference>
<proteinExistence type="predicted"/>
<reference evidence="2 3" key="1">
    <citation type="submission" date="2023-10" db="EMBL/GenBank/DDBJ databases">
        <title>Surface-active antibiotics is a multifunctional adaptation for post-fire microbes.</title>
        <authorList>
            <person name="Liu M.D."/>
            <person name="Du Y."/>
            <person name="Koupaei S.K."/>
            <person name="Kim N.R."/>
            <person name="Zhang W."/>
            <person name="Traxler M.F."/>
        </authorList>
    </citation>
    <scope>NUCLEOTIDE SEQUENCE [LARGE SCALE GENOMIC DNA]</scope>
    <source>
        <strain evidence="2 3">F3</strain>
    </source>
</reference>
<organism evidence="2 3">
    <name type="scientific">Paraburkholderia kirstenboschensis</name>
    <dbReference type="NCBI Taxonomy" id="1245436"/>
    <lineage>
        <taxon>Bacteria</taxon>
        <taxon>Pseudomonadati</taxon>
        <taxon>Pseudomonadota</taxon>
        <taxon>Betaproteobacteria</taxon>
        <taxon>Burkholderiales</taxon>
        <taxon>Burkholderiaceae</taxon>
        <taxon>Paraburkholderia</taxon>
    </lineage>
</organism>
<feature type="compositionally biased region" description="Basic and acidic residues" evidence="1">
    <location>
        <begin position="55"/>
        <end position="71"/>
    </location>
</feature>
<protein>
    <submittedName>
        <fullName evidence="2">Uncharacterized protein</fullName>
    </submittedName>
</protein>
<evidence type="ECO:0000313" key="3">
    <source>
        <dbReference type="Proteomes" id="UP001302652"/>
    </source>
</evidence>
<dbReference type="RefSeq" id="WP_317016570.1">
    <property type="nucleotide sequence ID" value="NZ_CP136511.1"/>
</dbReference>
<evidence type="ECO:0000313" key="2">
    <source>
        <dbReference type="EMBL" id="WOD14627.1"/>
    </source>
</evidence>
<feature type="region of interest" description="Disordered" evidence="1">
    <location>
        <begin position="55"/>
        <end position="77"/>
    </location>
</feature>
<dbReference type="Proteomes" id="UP001302652">
    <property type="component" value="Chromosome 3"/>
</dbReference>
<keyword evidence="3" id="KW-1185">Reference proteome</keyword>
<accession>A0ABZ0EEH6</accession>